<comment type="caution">
    <text evidence="3">The sequence shown here is derived from an EMBL/GenBank/DDBJ whole genome shotgun (WGS) entry which is preliminary data.</text>
</comment>
<dbReference type="Gene3D" id="3.40.50.300">
    <property type="entry name" value="P-loop containing nucleotide triphosphate hydrolases"/>
    <property type="match status" value="2"/>
</dbReference>
<evidence type="ECO:0000313" key="3">
    <source>
        <dbReference type="EMBL" id="TWF56657.1"/>
    </source>
</evidence>
<dbReference type="Pfam" id="PF13514">
    <property type="entry name" value="AAA_27"/>
    <property type="match status" value="1"/>
</dbReference>
<reference evidence="3 4" key="1">
    <citation type="submission" date="2019-06" db="EMBL/GenBank/DDBJ databases">
        <title>Sorghum-associated microbial communities from plants grown in Nebraska, USA.</title>
        <authorList>
            <person name="Schachtman D."/>
        </authorList>
    </citation>
    <scope>NUCLEOTIDE SEQUENCE [LARGE SCALE GENOMIC DNA]</scope>
    <source>
        <strain evidence="3 4">1225</strain>
    </source>
</reference>
<dbReference type="InterPro" id="IPR038734">
    <property type="entry name" value="YhaN_AAA"/>
</dbReference>
<keyword evidence="4" id="KW-1185">Reference proteome</keyword>
<feature type="domain" description="YhaN AAA" evidence="2">
    <location>
        <begin position="1"/>
        <end position="208"/>
    </location>
</feature>
<sequence length="1150" mass="127068">MRFNRLDILRYGALTDRSLRFRPGAGLHVVYGPNEAGKSSALSAISDLLFGFPEKSDYTFRHDSASLRVGAEILSRDGGTLNFRRRKGRKNTLLAATEAEEPLSDDALAPFLGNLSRDVFQRAFGLDSDSLRAGGETMLKSGGEIGSLLFSAASGLNGLSDLRRSLEAEADSIYGQRKSKDRRFYQVLDAHDEARRAERDNELKAGDWKKLIAEQAEIEASIKTVQTARVDTKGTLDRLNRRLRLQPLLREIDLERDRLAAYAGLATLPAGFEEELATLLDRARQVAEAHQAAGAEVSRLKDEIATVHVDEELIASAPAILAVHADKGAYLKAREDIARVRAEVEDFETRLLHSARRLGFSRATDLEGAQPADADLVRLKELVGEGENLDRELKQLRKRIDEERDALRKLEADAAGGRLVDPKPWSDRLIALRPDLAELSAIENLTVRVKRAESDLAAAAARLDPPVRDVERLLSVNLPEIATLVSQQRVIEAARLESAQAAQKVAQLQQDVADVTAALAALEGGGQIVSREKIAEAREGRDALIGLLAEKPSAAAMDAARQAVTDADRLSDAALDDAERVLKHTQLVIRQRELDQKAAAARRAANEASIAAADAVTEFEDLFQVVPVSLATPERMIEWRRSLDGIFALSGTLADARDAIETLRLKEEALQPAMQALADAVGVAGGVLPLTSLARELERRLEELGTSWNERRTLERLQSSAREQLGRFEEQQAGLDERVEEWRQRFMLSLTRAGLGDDATTEMALAALDVWRTIPSIMSERDNRERRVRGMSRDMEHFEETVSGLCSRIAAELTSLPADVAAGQLNSRAIEAQTAEHRRATLLEGLARAELSSTRWSEEASSVDLALTRSAEQAAVEPAELHRLLADLRERREVETSLTQSRRRFAEQADGALEADIRTDLAEFDRIAAGIEIERLQAEDDRQVETLRTLGIAQANNERRRQELETGIGAERAVFQKRASEEEARELARRWVVLKLAADLLASSMETYREQQADPVMMRAGEVFSALTDGRFSRLVQLYDEADELRLAVERQAGEQVPLSGLSEGTGDQLYLALRLAFLEDYCSRNEPAPLILDDVFQTFDDERTAAGLKVLAAAGDRFQTILFTHQLSLVDAAEKELGDAVDVVRLERL</sequence>
<dbReference type="OrthoDB" id="9764467at2"/>
<protein>
    <submittedName>
        <fullName evidence="3">Uncharacterized protein YhaN</fullName>
    </submittedName>
</protein>
<dbReference type="PANTHER" id="PTHR41259:SF1">
    <property type="entry name" value="DOUBLE-STRAND BREAK REPAIR RAD50 ATPASE, PUTATIVE-RELATED"/>
    <property type="match status" value="1"/>
</dbReference>
<dbReference type="AlphaFoldDB" id="A0A561R210"/>
<evidence type="ECO:0000256" key="1">
    <source>
        <dbReference type="SAM" id="Coils"/>
    </source>
</evidence>
<dbReference type="SUPFAM" id="SSF52540">
    <property type="entry name" value="P-loop containing nucleoside triphosphate hydrolases"/>
    <property type="match status" value="1"/>
</dbReference>
<keyword evidence="1" id="KW-0175">Coiled coil</keyword>
<evidence type="ECO:0000313" key="4">
    <source>
        <dbReference type="Proteomes" id="UP000320653"/>
    </source>
</evidence>
<dbReference type="EMBL" id="VIWP01000002">
    <property type="protein sequence ID" value="TWF56657.1"/>
    <property type="molecule type" value="Genomic_DNA"/>
</dbReference>
<gene>
    <name evidence="3" type="ORF">FHW37_102295</name>
</gene>
<evidence type="ECO:0000259" key="2">
    <source>
        <dbReference type="Pfam" id="PF13514"/>
    </source>
</evidence>
<organism evidence="3 4">
    <name type="scientific">Neorhizobium alkalisoli</name>
    <dbReference type="NCBI Taxonomy" id="528178"/>
    <lineage>
        <taxon>Bacteria</taxon>
        <taxon>Pseudomonadati</taxon>
        <taxon>Pseudomonadota</taxon>
        <taxon>Alphaproteobacteria</taxon>
        <taxon>Hyphomicrobiales</taxon>
        <taxon>Rhizobiaceae</taxon>
        <taxon>Rhizobium/Agrobacterium group</taxon>
        <taxon>Neorhizobium</taxon>
    </lineage>
</organism>
<dbReference type="RefSeq" id="WP_145634410.1">
    <property type="nucleotide sequence ID" value="NZ_VIWP01000002.1"/>
</dbReference>
<feature type="coiled-coil region" evidence="1">
    <location>
        <begin position="711"/>
        <end position="745"/>
    </location>
</feature>
<proteinExistence type="predicted"/>
<accession>A0A561R210</accession>
<dbReference type="Proteomes" id="UP000320653">
    <property type="component" value="Unassembled WGS sequence"/>
</dbReference>
<dbReference type="PANTHER" id="PTHR41259">
    <property type="entry name" value="DOUBLE-STRAND BREAK REPAIR RAD50 ATPASE, PUTATIVE-RELATED"/>
    <property type="match status" value="1"/>
</dbReference>
<feature type="coiled-coil region" evidence="1">
    <location>
        <begin position="379"/>
        <end position="413"/>
    </location>
</feature>
<name>A0A561R210_9HYPH</name>
<dbReference type="InterPro" id="IPR027417">
    <property type="entry name" value="P-loop_NTPase"/>
</dbReference>